<feature type="transmembrane region" description="Helical" evidence="1">
    <location>
        <begin position="369"/>
        <end position="389"/>
    </location>
</feature>
<dbReference type="Proteomes" id="UP000198287">
    <property type="component" value="Unassembled WGS sequence"/>
</dbReference>
<proteinExistence type="predicted"/>
<evidence type="ECO:0000313" key="2">
    <source>
        <dbReference type="EMBL" id="OXA37722.1"/>
    </source>
</evidence>
<reference evidence="2 3" key="1">
    <citation type="submission" date="2015-12" db="EMBL/GenBank/DDBJ databases">
        <title>The genome of Folsomia candida.</title>
        <authorList>
            <person name="Faddeeva A."/>
            <person name="Derks M.F."/>
            <person name="Anvar Y."/>
            <person name="Smit S."/>
            <person name="Van Straalen N."/>
            <person name="Roelofs D."/>
        </authorList>
    </citation>
    <scope>NUCLEOTIDE SEQUENCE [LARGE SCALE GENOMIC DNA]</scope>
    <source>
        <strain evidence="2 3">VU population</strain>
        <tissue evidence="2">Whole body</tissue>
    </source>
</reference>
<feature type="non-terminal residue" evidence="2">
    <location>
        <position position="1"/>
    </location>
</feature>
<evidence type="ECO:0000256" key="1">
    <source>
        <dbReference type="SAM" id="Phobius"/>
    </source>
</evidence>
<feature type="transmembrane region" description="Helical" evidence="1">
    <location>
        <begin position="317"/>
        <end position="335"/>
    </location>
</feature>
<evidence type="ECO:0000313" key="3">
    <source>
        <dbReference type="Proteomes" id="UP000198287"/>
    </source>
</evidence>
<keyword evidence="1" id="KW-1133">Transmembrane helix</keyword>
<organism evidence="2 3">
    <name type="scientific">Folsomia candida</name>
    <name type="common">Springtail</name>
    <dbReference type="NCBI Taxonomy" id="158441"/>
    <lineage>
        <taxon>Eukaryota</taxon>
        <taxon>Metazoa</taxon>
        <taxon>Ecdysozoa</taxon>
        <taxon>Arthropoda</taxon>
        <taxon>Hexapoda</taxon>
        <taxon>Collembola</taxon>
        <taxon>Entomobryomorpha</taxon>
        <taxon>Isotomoidea</taxon>
        <taxon>Isotomidae</taxon>
        <taxon>Proisotominae</taxon>
        <taxon>Folsomia</taxon>
    </lineage>
</organism>
<accession>A0A226CWL1</accession>
<protein>
    <submittedName>
        <fullName evidence="2">Uncharacterized protein</fullName>
    </submittedName>
</protein>
<dbReference type="EMBL" id="LNIX01000053">
    <property type="protein sequence ID" value="OXA37722.1"/>
    <property type="molecule type" value="Genomic_DNA"/>
</dbReference>
<dbReference type="AlphaFoldDB" id="A0A226CWL1"/>
<gene>
    <name evidence="2" type="ORF">Fcan01_27507</name>
</gene>
<keyword evidence="1" id="KW-0812">Transmembrane</keyword>
<keyword evidence="3" id="KW-1185">Reference proteome</keyword>
<sequence>AGPRAVRHCNSYIHRNYSAKLDIIQLEAYFITFEHCTTMVFTRKDFSWGLTSKVLYDTKTKFKAALLGCNFNSARTRWLFNFPFSRILFDLPNYISSSWRSHYFIIITEVKDDVVMYFSKNMDLLVPNRLIEVILVDVTKSDDLLLTFEYFNTYHVNKLSGGMERSQVWYNIVCAPVDCFDQLVLVGKNVSNLNKYFWTTIEMFDKYNGLLGQRRSNKVLICQNILYARETYKRVADVSSFHDFVIYLLLQEVLLSGHAGQPTHTLFPSGRLQFFGSKEYSFQMEGVQKYGFVSCYGISDTASILGTLSSPFDVTSWGYLGICLITVVLILTLMLRRCTLDSLFLVVGMTLENSVTLSAHETKLKRMGYTTLGVSAVVATWSMLVGIILTNCYKTWFTMEMIVPKVYVSPWRNILDEGIRVLVPFESLGGNLFRTVPSEDFYRYQLFYVAILNYCYLIVKNSAKLNLYGAERKTANKLFSKLLPHFGLDDKLRHIGNGTFSTVGKEMPFFSKSSLLDYPIQPVEYDDQDSYGVFKTLRMCGKVALMDTEENIRAIKDFLNYHDQKVTYVSGDAGSFFSDFRGWTILPVRENYVEKRLKVFIYSGILTRWKTLYNLWQPVNPLGRVANSTGGIAARVSGIEYTSKVTTGFYVFGICLVVEILCMVHTKDEMLECKLIAVDLSSCDSFMNTVNTLPN</sequence>
<keyword evidence="1" id="KW-0472">Membrane</keyword>
<name>A0A226CWL1_FOLCA</name>
<comment type="caution">
    <text evidence="2">The sequence shown here is derived from an EMBL/GenBank/DDBJ whole genome shotgun (WGS) entry which is preliminary data.</text>
</comment>